<comment type="caution">
    <text evidence="15">The sequence shown here is derived from an EMBL/GenBank/DDBJ whole genome shotgun (WGS) entry which is preliminary data.</text>
</comment>
<name>A0A8X7R6U8_BRACI</name>
<feature type="transmembrane region" description="Helical" evidence="12">
    <location>
        <begin position="177"/>
        <end position="196"/>
    </location>
</feature>
<dbReference type="OrthoDB" id="28092at2759"/>
<feature type="transmembrane region" description="Helical" evidence="12">
    <location>
        <begin position="21"/>
        <end position="41"/>
    </location>
</feature>
<dbReference type="Gene3D" id="2.130.10.10">
    <property type="entry name" value="YVTN repeat-like/Quinoprotein amine dehydrogenase"/>
    <property type="match status" value="1"/>
</dbReference>
<sequence length="1520" mass="167969">MDQEALLAGKATHQQPEKRSFLIISSILASQALEKLAYYGLAPNMILYLTGEYGMATTEAAKIILLWSAATNFFPLVGAFVADSYTGRFPLIGFGSSTSLLGMLLLWLATIIQPECDKSTEVCQPTTPLQLTLLYSFFTLTSIGAGGVRSSCLAFAADQLQLNTTSRTATSALETLFNWYYCSIMLAYFLSQSFLVFIQTKYGWQIGFGVSVVAMALSLKCEPGLVSGLLQVLVAAFRNRHVDLSSEEHIISYYHETGSSCSIPSQKLRYLNKACATSDPKRDLTLEGKSRSPWKLCRVQQVEDLKSLVNVLPICSTGIILSLVTASQASFIVLQASAMDRRTFIQGFEIPPGSYSVFMITSFVLFLVIYEIVVVPLVSWIIRKPFRLGVMVRMGVGISVSVLCISSLATVEYVRRKRARDEGGTMLSAMWLSPYMILGGISEAFLAIAQNEFLYSELPKSMSSVATTLSGLGLAASSIVSSWIITVVDIATCRSWITEDIDEGHLDYYYWLVAALSLLNVLYFVWCSKGYVSTRHTAMAIRVSLLLLVFLSSAVVSFSLYEDQVGLMDWHQRYIGKVKHAVFHTQKAGRKRVIVSTEENVVASLDLRHGEMFWRHVLGTNDAIDGVDIALGKYVITLSSQGSMLRAWNLPDGQMVWETSLHSAQSSKSLLSVPINLKVDKDYPILAFGGGYLHAVSAVDGEVLWKKDFTAEGFEVQRVLQPPESSIIYVLGFLHSSEAVVYQIDSKTGEVVAQKSMVFPGGFSGAISSVSSDKVVVLDSTRSILVTIGFLDGDINFQKTPISDLVKNSGNAEILSPLLSNMLAVKVNKRTIFVRVGGEGKLEVVDSLSDETAMSDSLPVADDQVAFASAHHEGSKIHLMVKLVDDLDTVLLRESIEMDQHRGRVHKVFINNYIKTDRSNGFRALIVMEDHSLLLLQQGAIVWSREEGLASVTDVTTAELPVEKDGVSVAKVEHTLVDWLKGHMLKLKGSLLLASLEDVAAIQEMRMKSSGRSKLTRDHNGFRKLFIALTRAGKLFALHTGDGRIVWSMLLNSPTKSEACERPSGINLYQWQVPHHHAMDENPSVLVVGRCGSDSSAPGVLSFVDVYTGKEISSSDIGHSVVRVMPLPFTDSTEQRLHLIADTEGHVHLYPKTSEALSIFQREFQNVYWYTVEGDDGIIRGHGMKSSCAGETADEYCFTTKELWTVVFPSESEKIISTLTRKPNEVVHTQAKVSTDQDLLYKYVSRNLLFVATVSPKGAGEIGSVTPEESALVVYLIDTITGRILHRLSHQGCQGPVHAVFSENWVVYHYFNLRAHKYEVTVVEIYDQSRAENKNVWKLVLGKHNLTAPISSYSRPEMFTKSQSYFFAQSVKTIAVTSTAKGITSKQLLIGTIGDQILALDKRFVDPRRTLNPSQAEKEEGIIPLTDSLPIIPQSYITHSLKVEGLRGIVTAPAKLESTTHVFAYGVDLFYTRLAPSKTYDSLTDDFSYALLLITIVALVAAIYITWVISEKKELSEKWR</sequence>
<evidence type="ECO:0000256" key="10">
    <source>
        <dbReference type="ARBA" id="ARBA00023136"/>
    </source>
</evidence>
<evidence type="ECO:0000313" key="16">
    <source>
        <dbReference type="Proteomes" id="UP000886595"/>
    </source>
</evidence>
<evidence type="ECO:0000256" key="1">
    <source>
        <dbReference type="ARBA" id="ARBA00004115"/>
    </source>
</evidence>
<dbReference type="SUPFAM" id="SSF50998">
    <property type="entry name" value="Quinoprotein alcohol dehydrogenase-like"/>
    <property type="match status" value="1"/>
</dbReference>
<evidence type="ECO:0000256" key="2">
    <source>
        <dbReference type="ARBA" id="ARBA00004141"/>
    </source>
</evidence>
<keyword evidence="10 12" id="KW-0472">Membrane</keyword>
<dbReference type="InterPro" id="IPR000109">
    <property type="entry name" value="POT_fam"/>
</dbReference>
<dbReference type="GO" id="GO:0022857">
    <property type="term" value="F:transmembrane transporter activity"/>
    <property type="evidence" value="ECO:0007669"/>
    <property type="project" value="InterPro"/>
</dbReference>
<feature type="transmembrane region" description="Helical" evidence="12">
    <location>
        <begin position="308"/>
        <end position="334"/>
    </location>
</feature>
<feature type="transmembrane region" description="Helical" evidence="12">
    <location>
        <begin position="1487"/>
        <end position="1510"/>
    </location>
</feature>
<keyword evidence="9 12" id="KW-1133">Transmembrane helix</keyword>
<dbReference type="GO" id="GO:0072546">
    <property type="term" value="C:EMC complex"/>
    <property type="evidence" value="ECO:0007669"/>
    <property type="project" value="InterPro"/>
</dbReference>
<organism evidence="15 16">
    <name type="scientific">Brassica carinata</name>
    <name type="common">Ethiopian mustard</name>
    <name type="synonym">Abyssinian cabbage</name>
    <dbReference type="NCBI Taxonomy" id="52824"/>
    <lineage>
        <taxon>Eukaryota</taxon>
        <taxon>Viridiplantae</taxon>
        <taxon>Streptophyta</taxon>
        <taxon>Embryophyta</taxon>
        <taxon>Tracheophyta</taxon>
        <taxon>Spermatophyta</taxon>
        <taxon>Magnoliopsida</taxon>
        <taxon>eudicotyledons</taxon>
        <taxon>Gunneridae</taxon>
        <taxon>Pentapetalae</taxon>
        <taxon>rosids</taxon>
        <taxon>malvids</taxon>
        <taxon>Brassicales</taxon>
        <taxon>Brassicaceae</taxon>
        <taxon>Brassiceae</taxon>
        <taxon>Brassica</taxon>
    </lineage>
</organism>
<evidence type="ECO:0000256" key="4">
    <source>
        <dbReference type="ARBA" id="ARBA00011276"/>
    </source>
</evidence>
<reference evidence="15 16" key="1">
    <citation type="submission" date="2020-02" db="EMBL/GenBank/DDBJ databases">
        <authorList>
            <person name="Ma Q."/>
            <person name="Huang Y."/>
            <person name="Song X."/>
            <person name="Pei D."/>
        </authorList>
    </citation>
    <scope>NUCLEOTIDE SEQUENCE [LARGE SCALE GENOMIC DNA]</scope>
    <source>
        <strain evidence="15">Sxm20200214</strain>
        <tissue evidence="15">Leaf</tissue>
    </source>
</reference>
<dbReference type="Pfam" id="PF00854">
    <property type="entry name" value="PTR2"/>
    <property type="match status" value="2"/>
</dbReference>
<evidence type="ECO:0000313" key="15">
    <source>
        <dbReference type="EMBL" id="KAG2279624.1"/>
    </source>
</evidence>
<evidence type="ECO:0000256" key="9">
    <source>
        <dbReference type="ARBA" id="ARBA00022989"/>
    </source>
</evidence>
<dbReference type="PANTHER" id="PTHR21573:SF0">
    <property type="entry name" value="ER MEMBRANE PROTEIN COMPLEX SUBUNIT 1"/>
    <property type="match status" value="1"/>
</dbReference>
<dbReference type="InterPro" id="IPR011047">
    <property type="entry name" value="Quinoprotein_ADH-like_sf"/>
</dbReference>
<feature type="transmembrane region" description="Helical" evidence="12">
    <location>
        <begin position="390"/>
        <end position="409"/>
    </location>
</feature>
<dbReference type="Pfam" id="PF25293">
    <property type="entry name" value="Beta-prop_EMC1_N"/>
    <property type="match status" value="1"/>
</dbReference>
<keyword evidence="7" id="KW-0732">Signal</keyword>
<keyword evidence="8" id="KW-0256">Endoplasmic reticulum</keyword>
<protein>
    <recommendedName>
        <fullName evidence="5">ER membrane protein complex subunit 1</fullName>
    </recommendedName>
</protein>
<feature type="transmembrane region" description="Helical" evidence="12">
    <location>
        <begin position="61"/>
        <end position="82"/>
    </location>
</feature>
<gene>
    <name evidence="15" type="ORF">Bca52824_050844</name>
</gene>
<dbReference type="InterPro" id="IPR036259">
    <property type="entry name" value="MFS_trans_sf"/>
</dbReference>
<comment type="subcellular location">
    <subcellularLocation>
        <location evidence="1">Endoplasmic reticulum membrane</location>
        <topology evidence="1">Single-pass type I membrane protein</topology>
    </subcellularLocation>
    <subcellularLocation>
        <location evidence="2">Membrane</location>
        <topology evidence="2">Multi-pass membrane protein</topology>
    </subcellularLocation>
</comment>
<evidence type="ECO:0000256" key="3">
    <source>
        <dbReference type="ARBA" id="ARBA00007904"/>
    </source>
</evidence>
<comment type="subunit">
    <text evidence="4">Component of the ER membrane protein complex (EMC).</text>
</comment>
<dbReference type="InterPro" id="IPR011678">
    <property type="entry name" value="EMC1_C"/>
</dbReference>
<evidence type="ECO:0000256" key="5">
    <source>
        <dbReference type="ARBA" id="ARBA00020824"/>
    </source>
</evidence>
<comment type="similarity">
    <text evidence="3">Belongs to the EMC1 family.</text>
</comment>
<dbReference type="GO" id="GO:0034975">
    <property type="term" value="P:protein folding in endoplasmic reticulum"/>
    <property type="evidence" value="ECO:0007669"/>
    <property type="project" value="TreeGrafter"/>
</dbReference>
<evidence type="ECO:0000256" key="12">
    <source>
        <dbReference type="SAM" id="Phobius"/>
    </source>
</evidence>
<feature type="domain" description="ER membrane protein complex subunit 1 C-terminal" evidence="13">
    <location>
        <begin position="1302"/>
        <end position="1519"/>
    </location>
</feature>
<evidence type="ECO:0000256" key="7">
    <source>
        <dbReference type="ARBA" id="ARBA00022729"/>
    </source>
</evidence>
<feature type="transmembrane region" description="Helical" evidence="12">
    <location>
        <begin position="429"/>
        <end position="448"/>
    </location>
</feature>
<feature type="transmembrane region" description="Helical" evidence="12">
    <location>
        <begin position="354"/>
        <end position="378"/>
    </location>
</feature>
<keyword evidence="11" id="KW-0325">Glycoprotein</keyword>
<dbReference type="InterPro" id="IPR015943">
    <property type="entry name" value="WD40/YVTN_repeat-like_dom_sf"/>
</dbReference>
<dbReference type="Proteomes" id="UP000886595">
    <property type="component" value="Unassembled WGS sequence"/>
</dbReference>
<evidence type="ECO:0000256" key="8">
    <source>
        <dbReference type="ARBA" id="ARBA00022824"/>
    </source>
</evidence>
<feature type="transmembrane region" description="Helical" evidence="12">
    <location>
        <begin position="132"/>
        <end position="156"/>
    </location>
</feature>
<feature type="transmembrane region" description="Helical" evidence="12">
    <location>
        <begin position="89"/>
        <end position="112"/>
    </location>
</feature>
<feature type="transmembrane region" description="Helical" evidence="12">
    <location>
        <begin position="508"/>
        <end position="527"/>
    </location>
</feature>
<dbReference type="InterPro" id="IPR026895">
    <property type="entry name" value="EMC1"/>
</dbReference>
<feature type="domain" description="EMC1 first beta-propeller" evidence="14">
    <location>
        <begin position="560"/>
        <end position="947"/>
    </location>
</feature>
<dbReference type="EMBL" id="JAAMPC010000011">
    <property type="protein sequence ID" value="KAG2279624.1"/>
    <property type="molecule type" value="Genomic_DNA"/>
</dbReference>
<feature type="transmembrane region" description="Helical" evidence="12">
    <location>
        <begin position="469"/>
        <end position="488"/>
    </location>
</feature>
<dbReference type="Gene3D" id="1.20.1250.20">
    <property type="entry name" value="MFS general substrate transporter like domains"/>
    <property type="match status" value="1"/>
</dbReference>
<dbReference type="PANTHER" id="PTHR21573">
    <property type="entry name" value="ER MEMBRANE PROTEIN COMPLEX SUBUNIT 1"/>
    <property type="match status" value="1"/>
</dbReference>
<dbReference type="FunFam" id="2.130.10.10:FF:000579">
    <property type="entry name" value="Os05g0230600 protein"/>
    <property type="match status" value="1"/>
</dbReference>
<evidence type="ECO:0000256" key="6">
    <source>
        <dbReference type="ARBA" id="ARBA00022692"/>
    </source>
</evidence>
<evidence type="ECO:0000259" key="14">
    <source>
        <dbReference type="Pfam" id="PF25293"/>
    </source>
</evidence>
<keyword evidence="6 12" id="KW-0812">Transmembrane</keyword>
<keyword evidence="16" id="KW-1185">Reference proteome</keyword>
<feature type="transmembrane region" description="Helical" evidence="12">
    <location>
        <begin position="202"/>
        <end position="219"/>
    </location>
</feature>
<accession>A0A8X7R6U8</accession>
<feature type="transmembrane region" description="Helical" evidence="12">
    <location>
        <begin position="539"/>
        <end position="561"/>
    </location>
</feature>
<proteinExistence type="inferred from homology"/>
<dbReference type="SUPFAM" id="SSF103473">
    <property type="entry name" value="MFS general substrate transporter"/>
    <property type="match status" value="1"/>
</dbReference>
<evidence type="ECO:0000256" key="11">
    <source>
        <dbReference type="ARBA" id="ARBA00023180"/>
    </source>
</evidence>
<dbReference type="InterPro" id="IPR058545">
    <property type="entry name" value="Beta-prop_EMC1_1st"/>
</dbReference>
<dbReference type="Pfam" id="PF07774">
    <property type="entry name" value="EMC1_C"/>
    <property type="match status" value="1"/>
</dbReference>
<evidence type="ECO:0000259" key="13">
    <source>
        <dbReference type="Pfam" id="PF07774"/>
    </source>
</evidence>
<dbReference type="CDD" id="cd17416">
    <property type="entry name" value="MFS_NPF1_2"/>
    <property type="match status" value="1"/>
</dbReference>